<feature type="domain" description="Mechanosensitive ion channel MscS C-terminal" evidence="11">
    <location>
        <begin position="729"/>
        <end position="810"/>
    </location>
</feature>
<keyword evidence="3" id="KW-1003">Cell membrane</keyword>
<dbReference type="InterPro" id="IPR006685">
    <property type="entry name" value="MscS_channel_2nd"/>
</dbReference>
<reference evidence="12 13" key="1">
    <citation type="submission" date="2018-07" db="EMBL/GenBank/DDBJ databases">
        <title>Venubactetium sediminum gen. nov., sp. nov., isolated from a marine solar saltern.</title>
        <authorList>
            <person name="Wang S."/>
        </authorList>
    </citation>
    <scope>NUCLEOTIDE SEQUENCE [LARGE SCALE GENOMIC DNA]</scope>
    <source>
        <strain evidence="12 13">WD2A32</strain>
    </source>
</reference>
<comment type="subcellular location">
    <subcellularLocation>
        <location evidence="1">Cell membrane</location>
        <topology evidence="1">Multi-pass membrane protein</topology>
    </subcellularLocation>
</comment>
<feature type="transmembrane region" description="Helical" evidence="8">
    <location>
        <begin position="469"/>
        <end position="490"/>
    </location>
</feature>
<dbReference type="GO" id="GO:0005886">
    <property type="term" value="C:plasma membrane"/>
    <property type="evidence" value="ECO:0007669"/>
    <property type="project" value="UniProtKB-SubCell"/>
</dbReference>
<organism evidence="12 13">
    <name type="scientific">Ferruginivarius sediminum</name>
    <dbReference type="NCBI Taxonomy" id="2661937"/>
    <lineage>
        <taxon>Bacteria</taxon>
        <taxon>Pseudomonadati</taxon>
        <taxon>Pseudomonadota</taxon>
        <taxon>Alphaproteobacteria</taxon>
        <taxon>Rhodospirillales</taxon>
        <taxon>Rhodospirillaceae</taxon>
        <taxon>Ferruginivarius</taxon>
    </lineage>
</organism>
<feature type="transmembrane region" description="Helical" evidence="8">
    <location>
        <begin position="612"/>
        <end position="631"/>
    </location>
</feature>
<dbReference type="PROSITE" id="PS01246">
    <property type="entry name" value="UPF0003"/>
    <property type="match status" value="1"/>
</dbReference>
<evidence type="ECO:0000313" key="13">
    <source>
        <dbReference type="Proteomes" id="UP000253941"/>
    </source>
</evidence>
<feature type="transmembrane region" description="Helical" evidence="8">
    <location>
        <begin position="518"/>
        <end position="540"/>
    </location>
</feature>
<feature type="transmembrane region" description="Helical" evidence="8">
    <location>
        <begin position="570"/>
        <end position="591"/>
    </location>
</feature>
<sequence>MTASHGHEFAIRFAETNAYAGAVERRHSIPGGFVQRLRFFALVLFALSAPLAALSPVPIHAQEQPQQSQPAEAKAEEQAEKPDLPQLVEQVEQATKEIESGLVTDVRLEHWQARLPEIRQRVLEIGQAAQEKVASRRTLLEALGPAPKDGIEPPAVEAQRSKLTSTVENLESRAKRADVLAAQSQQLLRTVSERSRARFAGKLTVRGPSPIDPRTWLKVGPQLQEALSRLANGLKAVVTKDANGQHATRVLVISAVIAAFAAGVAMLLRRWLRRRFLHKRDPAPSYVRCLWVAGLDTAFYLVVPAMVLGLVVAYMGSVGLLQGLLEPVVGTAAFSIAFFFTARGLTRAVLAVDAPRWRILPLTNSGAARLSRLLTLAAAIYAIDILLVRTGRAIDSGEALRAMHQLGFSILITLLLARLIRRDIWTDPESETQSRYDSLRGWLVVGVGVFGLMTVVSVLFGYIELSRFFATRTVLSVLLASLLLLLHALVREAITACFGAVRTGSPAAGDQMASMLQFWLGAALDIFVLGIGILLALPLWGLPWQELWTWIVSAAAGFTIGEIRISPLDLVLAVLVFAAILGITRALQRALDTRILSRTRLDIGVRDSLRTFTGYLGLVLAALIGLSTAGLDFSNLAIVAGALSVGIGFGLQAIVNNFVSGLILLFERPVKVGDWIVVGGHEGTVRRIRVRSTEIDTFDRSTVIVPNSDLISNAITNWTHGNRVCRVIVPVRVPYGSDTQHVHDLLLECAQQNPYVTSAPMPYVLFNNFGESALEFELRVYARDTDYYLDVLSDLHFAVDKALRKAGIAIPFPQRDLHIRTTGETTTRPRPGDGADHPGPALGRDAPEGDPD</sequence>
<accession>A0A369TDA8</accession>
<dbReference type="EMBL" id="QPMH01000002">
    <property type="protein sequence ID" value="RDD63299.1"/>
    <property type="molecule type" value="Genomic_DNA"/>
</dbReference>
<name>A0A369TDA8_9PROT</name>
<protein>
    <submittedName>
        <fullName evidence="12">Mechanosensitive ion channel family protein</fullName>
    </submittedName>
</protein>
<evidence type="ECO:0000256" key="7">
    <source>
        <dbReference type="SAM" id="MobiDB-lite"/>
    </source>
</evidence>
<feature type="domain" description="DUF3772" evidence="10">
    <location>
        <begin position="175"/>
        <end position="233"/>
    </location>
</feature>
<dbReference type="SUPFAM" id="SSF50182">
    <property type="entry name" value="Sm-like ribonucleoproteins"/>
    <property type="match status" value="1"/>
</dbReference>
<feature type="compositionally biased region" description="Low complexity" evidence="7">
    <location>
        <begin position="62"/>
        <end position="72"/>
    </location>
</feature>
<evidence type="ECO:0000256" key="3">
    <source>
        <dbReference type="ARBA" id="ARBA00022475"/>
    </source>
</evidence>
<feature type="region of interest" description="Disordered" evidence="7">
    <location>
        <begin position="817"/>
        <end position="852"/>
    </location>
</feature>
<evidence type="ECO:0000259" key="9">
    <source>
        <dbReference type="Pfam" id="PF00924"/>
    </source>
</evidence>
<dbReference type="GO" id="GO:0008381">
    <property type="term" value="F:mechanosensitive monoatomic ion channel activity"/>
    <property type="evidence" value="ECO:0007669"/>
    <property type="project" value="UniProtKB-ARBA"/>
</dbReference>
<evidence type="ECO:0000256" key="6">
    <source>
        <dbReference type="ARBA" id="ARBA00023136"/>
    </source>
</evidence>
<dbReference type="PANTHER" id="PTHR30347:SF1">
    <property type="entry name" value="MECHANOSENSITIVE CHANNEL MSCK"/>
    <property type="match status" value="1"/>
</dbReference>
<feature type="transmembrane region" description="Helical" evidence="8">
    <location>
        <begin position="637"/>
        <end position="666"/>
    </location>
</feature>
<evidence type="ECO:0000313" key="12">
    <source>
        <dbReference type="EMBL" id="RDD63299.1"/>
    </source>
</evidence>
<keyword evidence="13" id="KW-1185">Reference proteome</keyword>
<keyword evidence="4 8" id="KW-0812">Transmembrane</keyword>
<dbReference type="SUPFAM" id="SSF82689">
    <property type="entry name" value="Mechanosensitive channel protein MscS (YggB), C-terminal domain"/>
    <property type="match status" value="1"/>
</dbReference>
<feature type="transmembrane region" description="Helical" evidence="8">
    <location>
        <begin position="289"/>
        <end position="316"/>
    </location>
</feature>
<feature type="transmembrane region" description="Helical" evidence="8">
    <location>
        <begin position="441"/>
        <end position="463"/>
    </location>
</feature>
<keyword evidence="5 8" id="KW-1133">Transmembrane helix</keyword>
<evidence type="ECO:0000256" key="2">
    <source>
        <dbReference type="ARBA" id="ARBA00008017"/>
    </source>
</evidence>
<dbReference type="InterPro" id="IPR022249">
    <property type="entry name" value="DUF3772"/>
</dbReference>
<comment type="caution">
    <text evidence="12">The sequence shown here is derived from an EMBL/GenBank/DDBJ whole genome shotgun (WGS) entry which is preliminary data.</text>
</comment>
<dbReference type="InterPro" id="IPR011014">
    <property type="entry name" value="MscS_channel_TM-2"/>
</dbReference>
<comment type="similarity">
    <text evidence="2">Belongs to the MscS (TC 1.A.23) family.</text>
</comment>
<dbReference type="InterPro" id="IPR023408">
    <property type="entry name" value="MscS_beta-dom_sf"/>
</dbReference>
<feature type="transmembrane region" description="Helical" evidence="8">
    <location>
        <begin position="328"/>
        <end position="352"/>
    </location>
</feature>
<dbReference type="InterPro" id="IPR006686">
    <property type="entry name" value="MscS_channel_CS"/>
</dbReference>
<dbReference type="PANTHER" id="PTHR30347">
    <property type="entry name" value="POTASSIUM CHANNEL RELATED"/>
    <property type="match status" value="1"/>
</dbReference>
<evidence type="ECO:0000259" key="11">
    <source>
        <dbReference type="Pfam" id="PF21082"/>
    </source>
</evidence>
<dbReference type="SUPFAM" id="SSF82861">
    <property type="entry name" value="Mechanosensitive channel protein MscS (YggB), transmembrane region"/>
    <property type="match status" value="1"/>
</dbReference>
<evidence type="ECO:0000256" key="4">
    <source>
        <dbReference type="ARBA" id="ARBA00022692"/>
    </source>
</evidence>
<evidence type="ECO:0000256" key="8">
    <source>
        <dbReference type="SAM" id="Phobius"/>
    </source>
</evidence>
<dbReference type="InterPro" id="IPR052702">
    <property type="entry name" value="MscS-like_channel"/>
</dbReference>
<feature type="region of interest" description="Disordered" evidence="7">
    <location>
        <begin position="62"/>
        <end position="81"/>
    </location>
</feature>
<dbReference type="Gene3D" id="3.30.70.100">
    <property type="match status" value="1"/>
</dbReference>
<evidence type="ECO:0000256" key="5">
    <source>
        <dbReference type="ARBA" id="ARBA00022989"/>
    </source>
</evidence>
<dbReference type="Gene3D" id="1.10.287.1260">
    <property type="match status" value="1"/>
</dbReference>
<gene>
    <name evidence="12" type="ORF">DRB17_02275</name>
</gene>
<feature type="transmembrane region" description="Helical" evidence="8">
    <location>
        <begin position="373"/>
        <end position="390"/>
    </location>
</feature>
<feature type="transmembrane region" description="Helical" evidence="8">
    <location>
        <begin position="402"/>
        <end position="420"/>
    </location>
</feature>
<keyword evidence="6 8" id="KW-0472">Membrane</keyword>
<evidence type="ECO:0000259" key="10">
    <source>
        <dbReference type="Pfam" id="PF12607"/>
    </source>
</evidence>
<dbReference type="InterPro" id="IPR011066">
    <property type="entry name" value="MscS_channel_C_sf"/>
</dbReference>
<dbReference type="Gene3D" id="2.30.30.60">
    <property type="match status" value="1"/>
</dbReference>
<dbReference type="Pfam" id="PF21082">
    <property type="entry name" value="MS_channel_3rd"/>
    <property type="match status" value="1"/>
</dbReference>
<dbReference type="InterPro" id="IPR049278">
    <property type="entry name" value="MS_channel_C"/>
</dbReference>
<dbReference type="Pfam" id="PF00924">
    <property type="entry name" value="MS_channel_2nd"/>
    <property type="match status" value="1"/>
</dbReference>
<dbReference type="Proteomes" id="UP000253941">
    <property type="component" value="Unassembled WGS sequence"/>
</dbReference>
<evidence type="ECO:0000256" key="1">
    <source>
        <dbReference type="ARBA" id="ARBA00004651"/>
    </source>
</evidence>
<proteinExistence type="inferred from homology"/>
<dbReference type="Pfam" id="PF12607">
    <property type="entry name" value="DUF3772"/>
    <property type="match status" value="1"/>
</dbReference>
<dbReference type="AlphaFoldDB" id="A0A369TDA8"/>
<feature type="domain" description="Mechanosensitive ion channel MscS" evidence="9">
    <location>
        <begin position="654"/>
        <end position="720"/>
    </location>
</feature>
<feature type="transmembrane region" description="Helical" evidence="8">
    <location>
        <begin position="250"/>
        <end position="268"/>
    </location>
</feature>
<dbReference type="InterPro" id="IPR010920">
    <property type="entry name" value="LSM_dom_sf"/>
</dbReference>